<dbReference type="Pfam" id="PF12796">
    <property type="entry name" value="Ank_2"/>
    <property type="match status" value="1"/>
</dbReference>
<sequence length="146" mass="15967">MVELLCALGATPEVLEISVIRTDQTHGSLWFTRNIKILSLLLELGADPETFVADKPRGFPLISAASEGEVEAIRLLLDAQAQPDLVTLEFGTALQAAAARGHEVVVRVLIERGAGVNTTWTTSNYGHIRIAEWLRTYTASDYPMSF</sequence>
<evidence type="ECO:0000313" key="4">
    <source>
        <dbReference type="EMBL" id="KAJ6026893.1"/>
    </source>
</evidence>
<dbReference type="InterPro" id="IPR050889">
    <property type="entry name" value="Dendritic_Spine_Reg/Scaffold"/>
</dbReference>
<dbReference type="PANTHER" id="PTHR24166">
    <property type="entry name" value="ROLLING PEBBLES, ISOFORM B"/>
    <property type="match status" value="1"/>
</dbReference>
<reference evidence="4" key="1">
    <citation type="journal article" date="2023" name="IMA Fungus">
        <title>Comparative genomic study of the Penicillium genus elucidates a diverse pangenome and 15 lateral gene transfer events.</title>
        <authorList>
            <person name="Petersen C."/>
            <person name="Sorensen T."/>
            <person name="Nielsen M.R."/>
            <person name="Sondergaard T.E."/>
            <person name="Sorensen J.L."/>
            <person name="Fitzpatrick D.A."/>
            <person name="Frisvad J.C."/>
            <person name="Nielsen K.L."/>
        </authorList>
    </citation>
    <scope>NUCLEOTIDE SEQUENCE</scope>
    <source>
        <strain evidence="4">IBT 15450</strain>
    </source>
</reference>
<evidence type="ECO:0000256" key="3">
    <source>
        <dbReference type="PROSITE-ProRule" id="PRU00023"/>
    </source>
</evidence>
<keyword evidence="5" id="KW-1185">Reference proteome</keyword>
<organism evidence="4 5">
    <name type="scientific">Penicillium canescens</name>
    <dbReference type="NCBI Taxonomy" id="5083"/>
    <lineage>
        <taxon>Eukaryota</taxon>
        <taxon>Fungi</taxon>
        <taxon>Dikarya</taxon>
        <taxon>Ascomycota</taxon>
        <taxon>Pezizomycotina</taxon>
        <taxon>Eurotiomycetes</taxon>
        <taxon>Eurotiomycetidae</taxon>
        <taxon>Eurotiales</taxon>
        <taxon>Aspergillaceae</taxon>
        <taxon>Penicillium</taxon>
    </lineage>
</organism>
<dbReference type="PROSITE" id="PS50297">
    <property type="entry name" value="ANK_REP_REGION"/>
    <property type="match status" value="1"/>
</dbReference>
<dbReference type="Gene3D" id="1.25.40.20">
    <property type="entry name" value="Ankyrin repeat-containing domain"/>
    <property type="match status" value="1"/>
</dbReference>
<dbReference type="EMBL" id="JAQJZL010000015">
    <property type="protein sequence ID" value="KAJ6026893.1"/>
    <property type="molecule type" value="Genomic_DNA"/>
</dbReference>
<name>A0AAD6N3G6_PENCN</name>
<reference evidence="4" key="2">
    <citation type="submission" date="2023-01" db="EMBL/GenBank/DDBJ databases">
        <authorList>
            <person name="Petersen C."/>
        </authorList>
    </citation>
    <scope>NUCLEOTIDE SEQUENCE</scope>
    <source>
        <strain evidence="4">IBT 15450</strain>
    </source>
</reference>
<comment type="caution">
    <text evidence="4">The sequence shown here is derived from an EMBL/GenBank/DDBJ whole genome shotgun (WGS) entry which is preliminary data.</text>
</comment>
<dbReference type="AlphaFoldDB" id="A0AAD6N3G6"/>
<accession>A0AAD6N3G6</accession>
<proteinExistence type="predicted"/>
<dbReference type="InterPro" id="IPR002110">
    <property type="entry name" value="Ankyrin_rpt"/>
</dbReference>
<evidence type="ECO:0000313" key="5">
    <source>
        <dbReference type="Proteomes" id="UP001219568"/>
    </source>
</evidence>
<keyword evidence="2 3" id="KW-0040">ANK repeat</keyword>
<feature type="repeat" description="ANK" evidence="3">
    <location>
        <begin position="89"/>
        <end position="121"/>
    </location>
</feature>
<gene>
    <name evidence="4" type="ORF">N7460_011710</name>
</gene>
<dbReference type="Proteomes" id="UP001219568">
    <property type="component" value="Unassembled WGS sequence"/>
</dbReference>
<dbReference type="PANTHER" id="PTHR24166:SF48">
    <property type="entry name" value="PROTEIN VAPYRIN"/>
    <property type="match status" value="1"/>
</dbReference>
<evidence type="ECO:0000256" key="1">
    <source>
        <dbReference type="ARBA" id="ARBA00022737"/>
    </source>
</evidence>
<dbReference type="InterPro" id="IPR036770">
    <property type="entry name" value="Ankyrin_rpt-contain_sf"/>
</dbReference>
<keyword evidence="1" id="KW-0677">Repeat</keyword>
<dbReference type="SUPFAM" id="SSF48403">
    <property type="entry name" value="Ankyrin repeat"/>
    <property type="match status" value="1"/>
</dbReference>
<evidence type="ECO:0008006" key="6">
    <source>
        <dbReference type="Google" id="ProtNLM"/>
    </source>
</evidence>
<protein>
    <recommendedName>
        <fullName evidence="6">Ankyrin</fullName>
    </recommendedName>
</protein>
<evidence type="ECO:0000256" key="2">
    <source>
        <dbReference type="ARBA" id="ARBA00023043"/>
    </source>
</evidence>
<dbReference type="PROSITE" id="PS50088">
    <property type="entry name" value="ANK_REPEAT"/>
    <property type="match status" value="1"/>
</dbReference>